<comment type="caution">
    <text evidence="5">The sequence shown here is derived from an EMBL/GenBank/DDBJ whole genome shotgun (WGS) entry which is preliminary data.</text>
</comment>
<evidence type="ECO:0000256" key="1">
    <source>
        <dbReference type="ARBA" id="ARBA00022491"/>
    </source>
</evidence>
<dbReference type="EMBL" id="PISE01000027">
    <property type="protein sequence ID" value="PKG23165.1"/>
    <property type="molecule type" value="Genomic_DNA"/>
</dbReference>
<dbReference type="Gene3D" id="1.10.357.10">
    <property type="entry name" value="Tetracycline Repressor, domain 2"/>
    <property type="match status" value="2"/>
</dbReference>
<gene>
    <name evidence="5" type="ORF">CWS01_12830</name>
</gene>
<dbReference type="AlphaFoldDB" id="A0A2N0Z0Y9"/>
<name>A0A2N0Z0Y9_9BACI</name>
<evidence type="ECO:0000256" key="3">
    <source>
        <dbReference type="PROSITE-ProRule" id="PRU00335"/>
    </source>
</evidence>
<dbReference type="PANTHER" id="PTHR43479:SF7">
    <property type="entry name" value="TETR-FAMILY TRANSCRIPTIONAL REGULATOR"/>
    <property type="match status" value="1"/>
</dbReference>
<protein>
    <recommendedName>
        <fullName evidence="4">HTH tetR-type domain-containing protein</fullName>
    </recommendedName>
</protein>
<dbReference type="RefSeq" id="WP_101177605.1">
    <property type="nucleotide sequence ID" value="NZ_PISE01000027.1"/>
</dbReference>
<organism evidence="5 6">
    <name type="scientific">Niallia nealsonii</name>
    <dbReference type="NCBI Taxonomy" id="115979"/>
    <lineage>
        <taxon>Bacteria</taxon>
        <taxon>Bacillati</taxon>
        <taxon>Bacillota</taxon>
        <taxon>Bacilli</taxon>
        <taxon>Bacillales</taxon>
        <taxon>Bacillaceae</taxon>
        <taxon>Niallia</taxon>
    </lineage>
</organism>
<evidence type="ECO:0000313" key="5">
    <source>
        <dbReference type="EMBL" id="PKG23165.1"/>
    </source>
</evidence>
<keyword evidence="1" id="KW-0678">Repressor</keyword>
<dbReference type="Proteomes" id="UP000233375">
    <property type="component" value="Unassembled WGS sequence"/>
</dbReference>
<dbReference type="PANTHER" id="PTHR43479">
    <property type="entry name" value="ACREF/ENVCD OPERON REPRESSOR-RELATED"/>
    <property type="match status" value="1"/>
</dbReference>
<evidence type="ECO:0000313" key="6">
    <source>
        <dbReference type="Proteomes" id="UP000233375"/>
    </source>
</evidence>
<dbReference type="PROSITE" id="PS50977">
    <property type="entry name" value="HTH_TETR_2"/>
    <property type="match status" value="1"/>
</dbReference>
<keyword evidence="6" id="KW-1185">Reference proteome</keyword>
<keyword evidence="2 3" id="KW-0238">DNA-binding</keyword>
<accession>A0A2N0Z0Y9</accession>
<sequence length="342" mass="41028">MSHVEVQQVTNHLKHTMLMLLRKKGIQHIQVKDITTQAHVSRKIMLQFYPDKYAIFNEIVAEKKEELSKHLTETNEICDKIKKEDVIFCTILDFVQKNKPFFQTFIDRKMEPYIDFYDFFLECQQSVSNDELLVRSRAVSFYMTSLYAVKENRVFSFNEICEKFHKFNDESQHRINRICIKITGKYREKSKVEEILQHAFKELLLEKEKYEAITISDIMRKSDLRRATFYECYRSKEDLFSSLLQEECCKLIKLYSMEHHSDYDVETPSAVSTNQAYAYFPLFHICKNGCPLPNLLTDMVHQIISLYMEQKRKFDRENILNAYFFSNKILAFFLEKLYRQRL</sequence>
<feature type="domain" description="HTH tetR-type" evidence="4">
    <location>
        <begin position="190"/>
        <end position="251"/>
    </location>
</feature>
<dbReference type="InterPro" id="IPR001647">
    <property type="entry name" value="HTH_TetR"/>
</dbReference>
<dbReference type="InterPro" id="IPR009057">
    <property type="entry name" value="Homeodomain-like_sf"/>
</dbReference>
<proteinExistence type="predicted"/>
<dbReference type="InterPro" id="IPR050624">
    <property type="entry name" value="HTH-type_Tx_Regulator"/>
</dbReference>
<dbReference type="GO" id="GO:0003677">
    <property type="term" value="F:DNA binding"/>
    <property type="evidence" value="ECO:0007669"/>
    <property type="project" value="UniProtKB-UniRule"/>
</dbReference>
<feature type="DNA-binding region" description="H-T-H motif" evidence="3">
    <location>
        <begin position="214"/>
        <end position="233"/>
    </location>
</feature>
<dbReference type="SUPFAM" id="SSF46689">
    <property type="entry name" value="Homeodomain-like"/>
    <property type="match status" value="2"/>
</dbReference>
<evidence type="ECO:0000256" key="2">
    <source>
        <dbReference type="ARBA" id="ARBA00023125"/>
    </source>
</evidence>
<dbReference type="OrthoDB" id="9810250at2"/>
<evidence type="ECO:0000259" key="4">
    <source>
        <dbReference type="PROSITE" id="PS50977"/>
    </source>
</evidence>
<reference evidence="5 6" key="1">
    <citation type="journal article" date="2003" name="Int. J. Syst. Evol. Microbiol.">
        <title>Bacillus nealsonii sp. nov., isolated from a spacecraft-assembly facility, whose spores are gamma-radiation resistant.</title>
        <authorList>
            <person name="Venkateswaran K."/>
            <person name="Kempf M."/>
            <person name="Chen F."/>
            <person name="Satomi M."/>
            <person name="Nicholson W."/>
            <person name="Kern R."/>
        </authorList>
    </citation>
    <scope>NUCLEOTIDE SEQUENCE [LARGE SCALE GENOMIC DNA]</scope>
    <source>
        <strain evidence="5 6">FO-92</strain>
    </source>
</reference>